<dbReference type="Pfam" id="PF00133">
    <property type="entry name" value="tRNA-synt_1"/>
    <property type="match status" value="1"/>
</dbReference>
<evidence type="ECO:0000313" key="13">
    <source>
        <dbReference type="EMBL" id="KAK2196569.1"/>
    </source>
</evidence>
<gene>
    <name evidence="13" type="ORF">BdWA1_001816</name>
</gene>
<keyword evidence="3 10" id="KW-0436">Ligase</keyword>
<evidence type="ECO:0000259" key="12">
    <source>
        <dbReference type="Pfam" id="PF08264"/>
    </source>
</evidence>
<comment type="similarity">
    <text evidence="1 10">Belongs to the class-I aminoacyl-tRNA synthetase family.</text>
</comment>
<dbReference type="Pfam" id="PF19302">
    <property type="entry name" value="DUF5915"/>
    <property type="match status" value="1"/>
</dbReference>
<dbReference type="InterPro" id="IPR013155">
    <property type="entry name" value="M/V/L/I-tRNA-synth_anticd-bd"/>
</dbReference>
<dbReference type="InterPro" id="IPR001412">
    <property type="entry name" value="aa-tRNA-synth_I_CS"/>
</dbReference>
<dbReference type="PANTHER" id="PTHR42780">
    <property type="entry name" value="SOLEUCYL-TRNA SYNTHETASE"/>
    <property type="match status" value="1"/>
</dbReference>
<evidence type="ECO:0000256" key="5">
    <source>
        <dbReference type="ARBA" id="ARBA00022840"/>
    </source>
</evidence>
<dbReference type="CDD" id="cd00818">
    <property type="entry name" value="IleRS_core"/>
    <property type="match status" value="1"/>
</dbReference>
<dbReference type="GO" id="GO:0005524">
    <property type="term" value="F:ATP binding"/>
    <property type="evidence" value="ECO:0007669"/>
    <property type="project" value="UniProtKB-KW"/>
</dbReference>
<evidence type="ECO:0000256" key="2">
    <source>
        <dbReference type="ARBA" id="ARBA00013165"/>
    </source>
</evidence>
<dbReference type="PROSITE" id="PS00178">
    <property type="entry name" value="AA_TRNA_LIGASE_I"/>
    <property type="match status" value="1"/>
</dbReference>
<dbReference type="SUPFAM" id="SSF52374">
    <property type="entry name" value="Nucleotidylyl transferase"/>
    <property type="match status" value="1"/>
</dbReference>
<dbReference type="GO" id="GO:0000049">
    <property type="term" value="F:tRNA binding"/>
    <property type="evidence" value="ECO:0007669"/>
    <property type="project" value="InterPro"/>
</dbReference>
<evidence type="ECO:0000256" key="1">
    <source>
        <dbReference type="ARBA" id="ARBA00005594"/>
    </source>
</evidence>
<keyword evidence="5 10" id="KW-0067">ATP-binding</keyword>
<evidence type="ECO:0000256" key="9">
    <source>
        <dbReference type="ARBA" id="ARBA00048359"/>
    </source>
</evidence>
<dbReference type="InterPro" id="IPR033709">
    <property type="entry name" value="Anticodon_Ile_ABEc"/>
</dbReference>
<dbReference type="PANTHER" id="PTHR42780:SF1">
    <property type="entry name" value="ISOLEUCINE--TRNA LIGASE, CYTOPLASMIC"/>
    <property type="match status" value="1"/>
</dbReference>
<evidence type="ECO:0000256" key="6">
    <source>
        <dbReference type="ARBA" id="ARBA00022917"/>
    </source>
</evidence>
<dbReference type="InterPro" id="IPR002300">
    <property type="entry name" value="aa-tRNA-synth_Ia"/>
</dbReference>
<dbReference type="FunFam" id="3.40.50.620:FF:000133">
    <property type="entry name" value="Isoleucyl-tRNA synthetase, cytoplasmic"/>
    <property type="match status" value="1"/>
</dbReference>
<comment type="caution">
    <text evidence="13">The sequence shown here is derived from an EMBL/GenBank/DDBJ whole genome shotgun (WGS) entry which is preliminary data.</text>
</comment>
<dbReference type="InterPro" id="IPR002301">
    <property type="entry name" value="Ile-tRNA-ligase"/>
</dbReference>
<organism evidence="13 14">
    <name type="scientific">Babesia duncani</name>
    <dbReference type="NCBI Taxonomy" id="323732"/>
    <lineage>
        <taxon>Eukaryota</taxon>
        <taxon>Sar</taxon>
        <taxon>Alveolata</taxon>
        <taxon>Apicomplexa</taxon>
        <taxon>Aconoidasida</taxon>
        <taxon>Piroplasmida</taxon>
        <taxon>Babesiidae</taxon>
        <taxon>Babesia</taxon>
    </lineage>
</organism>
<dbReference type="NCBIfam" id="TIGR00392">
    <property type="entry name" value="ileS"/>
    <property type="match status" value="1"/>
</dbReference>
<comment type="catalytic activity">
    <reaction evidence="9">
        <text>tRNA(Ile) + L-isoleucine + ATP = L-isoleucyl-tRNA(Ile) + AMP + diphosphate</text>
        <dbReference type="Rhea" id="RHEA:11060"/>
        <dbReference type="Rhea" id="RHEA-COMP:9666"/>
        <dbReference type="Rhea" id="RHEA-COMP:9695"/>
        <dbReference type="ChEBI" id="CHEBI:30616"/>
        <dbReference type="ChEBI" id="CHEBI:33019"/>
        <dbReference type="ChEBI" id="CHEBI:58045"/>
        <dbReference type="ChEBI" id="CHEBI:78442"/>
        <dbReference type="ChEBI" id="CHEBI:78528"/>
        <dbReference type="ChEBI" id="CHEBI:456215"/>
        <dbReference type="EC" id="6.1.1.5"/>
    </reaction>
</comment>
<sequence>MFLNHIHKSPINYGLLIPTKPTNRFGVRKSHHFLNGLKWSCSLLIYRNKMTLDNSFNFTFEPVDETVNFPNEEEKVLQFWKEIDAFKKSMQLSQGRPSFSFYDGPPFATGLPHYGHILAGTIKDVVTRYAYQTGHHVERRFGWDCHGLPIEHEIDKENNIKHLNHVLEMGIDVYNEKCRSIVLKYSSEWRNIIGRTGRWIDFDNDYKTMNVSYMETLWWIFKNLYDKNLVYRGFQVMPYSTSCTTPVSNFEANLNYKSVSDPSVFVAFKCIDEPIEFVAWTTTPWTLPSNLALIVNSQFKYLLLHNSKTNVDYVVAECRLEYFTSETKLCVGKELSIVREIIGSELVGKRYKPLFDYFSKDATFDESQYNASYRILADDMVTSDAGTGIVHAAPYYGEEDMKVCKKHGIVQGPLPDLIDESGNFKQHVERLSGLYFKDADVEIKKMLKEQSRLIHSGTIVHSYPFCWRSDTPLMYRAVSCWFIKVADYRQDILKCSEQSLWVPQYVKDKRFHNWIADARDWCVSRNRFWGTPIPLWVSQDSTQIVCIGSIKELQQYTGTPITDLHRHFVDHIVIPDPRGDGYPPLRRINEIFDCWFESGSMPYAKLHYPFENKDKLFDSFPGHFIAEGLDQTRGWFYTLTVIATHLFNMPAFKNVIVNGLVLASDGKKMSKRLKNFADPIEIINSFGADSVRLYLTASAAVKAEPLKFMSDGVRSVLKDVLLPWFHSYRFLVQEVTRFETVTQCKFIPDAAAPTNSSCVMDRWIYSITQLLIKDVHAEMKQFKMYNVMPKLLNYLEQLTNWYIRINRDRMRGNFGKEESLISLRSLYTALDYFTLLMSMFAPFTSEMIYKNLKRARGGMESIHFEMLPEYVGGIDEKILEDIEWMQQVILMGRTVRERQKVSLKTPLQSLVIIHSETRVLDSLKELESLIKDELNVMDISFSSDVSCITCAAIPNFKTLGSKLGKDMKIVTSVIKAWTPKEIGHFEQTKMVEIAGHVITLEDVIISRHLANLENENLKGDSSRNMAIILDFTTSDELEYMALARELINRIQKIRKVLKLSVHDNIVLHVAPVGTELYEQMKKQQEFLSKNARKPVLVSTRVEAGDAIYKGEIEIGKHKFDICIKT</sequence>
<dbReference type="KEGG" id="bdw:94336114"/>
<dbReference type="SUPFAM" id="SSF50677">
    <property type="entry name" value="ValRS/IleRS/LeuRS editing domain"/>
    <property type="match status" value="1"/>
</dbReference>
<feature type="domain" description="Aminoacyl-tRNA synthetase class Ia" evidence="11">
    <location>
        <begin position="76"/>
        <end position="704"/>
    </location>
</feature>
<keyword evidence="4 10" id="KW-0547">Nucleotide-binding</keyword>
<dbReference type="InterPro" id="IPR009008">
    <property type="entry name" value="Val/Leu/Ile-tRNA-synth_edit"/>
</dbReference>
<dbReference type="GO" id="GO:0002161">
    <property type="term" value="F:aminoacyl-tRNA deacylase activity"/>
    <property type="evidence" value="ECO:0007669"/>
    <property type="project" value="InterPro"/>
</dbReference>
<evidence type="ECO:0000256" key="3">
    <source>
        <dbReference type="ARBA" id="ARBA00022598"/>
    </source>
</evidence>
<dbReference type="RefSeq" id="XP_067803411.1">
    <property type="nucleotide sequence ID" value="XM_067946847.1"/>
</dbReference>
<dbReference type="Gene3D" id="1.10.730.10">
    <property type="entry name" value="Isoleucyl-tRNA Synthetase, Domain 1"/>
    <property type="match status" value="1"/>
</dbReference>
<dbReference type="GO" id="GO:0006428">
    <property type="term" value="P:isoleucyl-tRNA aminoacylation"/>
    <property type="evidence" value="ECO:0007669"/>
    <property type="project" value="InterPro"/>
</dbReference>
<dbReference type="EC" id="6.1.1.5" evidence="2"/>
<feature type="domain" description="Methionyl/Valyl/Leucyl/Isoleucyl-tRNA synthetase anticodon-binding" evidence="12">
    <location>
        <begin position="761"/>
        <end position="909"/>
    </location>
</feature>
<dbReference type="Pfam" id="PF08264">
    <property type="entry name" value="Anticodon_1"/>
    <property type="match status" value="1"/>
</dbReference>
<evidence type="ECO:0000259" key="11">
    <source>
        <dbReference type="Pfam" id="PF00133"/>
    </source>
</evidence>
<dbReference type="Proteomes" id="UP001214638">
    <property type="component" value="Unassembled WGS sequence"/>
</dbReference>
<dbReference type="InterPro" id="IPR009080">
    <property type="entry name" value="tRNAsynth_Ia_anticodon-bd"/>
</dbReference>
<protein>
    <recommendedName>
        <fullName evidence="2">isoleucine--tRNA ligase</fullName>
        <ecNumber evidence="2">6.1.1.5</ecNumber>
    </recommendedName>
    <alternativeName>
        <fullName evidence="8">Isoleucyl-tRNA synthetase</fullName>
    </alternativeName>
</protein>
<keyword evidence="6 10" id="KW-0648">Protein biosynthesis</keyword>
<keyword evidence="14" id="KW-1185">Reference proteome</keyword>
<proteinExistence type="inferred from homology"/>
<dbReference type="FunFam" id="3.40.50.620:FF:000023">
    <property type="entry name" value="Isoleucyl-tRNA synthetase,cytoplasmic"/>
    <property type="match status" value="1"/>
</dbReference>
<dbReference type="CDD" id="cd07961">
    <property type="entry name" value="Anticodon_Ia_Ile_ABEc"/>
    <property type="match status" value="1"/>
</dbReference>
<evidence type="ECO:0000256" key="10">
    <source>
        <dbReference type="RuleBase" id="RU363035"/>
    </source>
</evidence>
<dbReference type="PRINTS" id="PR00984">
    <property type="entry name" value="TRNASYNTHILE"/>
</dbReference>
<accession>A0AAD9UP56</accession>
<dbReference type="EMBL" id="JALLKP010000002">
    <property type="protein sequence ID" value="KAK2196569.1"/>
    <property type="molecule type" value="Genomic_DNA"/>
</dbReference>
<dbReference type="SUPFAM" id="SSF47323">
    <property type="entry name" value="Anticodon-binding domain of a subclass of class I aminoacyl-tRNA synthetases"/>
    <property type="match status" value="1"/>
</dbReference>
<dbReference type="AlphaFoldDB" id="A0AAD9UP56"/>
<name>A0AAD9UP56_9APIC</name>
<reference evidence="13" key="1">
    <citation type="journal article" date="2023" name="Nat. Microbiol.">
        <title>Babesia duncani multi-omics identifies virulence factors and drug targets.</title>
        <authorList>
            <person name="Singh P."/>
            <person name="Lonardi S."/>
            <person name="Liang Q."/>
            <person name="Vydyam P."/>
            <person name="Khabirova E."/>
            <person name="Fang T."/>
            <person name="Gihaz S."/>
            <person name="Thekkiniath J."/>
            <person name="Munshi M."/>
            <person name="Abel S."/>
            <person name="Ciampossin L."/>
            <person name="Batugedara G."/>
            <person name="Gupta M."/>
            <person name="Lu X.M."/>
            <person name="Lenz T."/>
            <person name="Chakravarty S."/>
            <person name="Cornillot E."/>
            <person name="Hu Y."/>
            <person name="Ma W."/>
            <person name="Gonzalez L.M."/>
            <person name="Sanchez S."/>
            <person name="Estrada K."/>
            <person name="Sanchez-Flores A."/>
            <person name="Montero E."/>
            <person name="Harb O.S."/>
            <person name="Le Roch K.G."/>
            <person name="Mamoun C.B."/>
        </authorList>
    </citation>
    <scope>NUCLEOTIDE SEQUENCE</scope>
    <source>
        <strain evidence="13">WA1</strain>
    </source>
</reference>
<dbReference type="Gene3D" id="3.90.740.10">
    <property type="entry name" value="Valyl/Leucyl/Isoleucyl-tRNA synthetase, editing domain"/>
    <property type="match status" value="1"/>
</dbReference>
<dbReference type="GO" id="GO:0004822">
    <property type="term" value="F:isoleucine-tRNA ligase activity"/>
    <property type="evidence" value="ECO:0007669"/>
    <property type="project" value="UniProtKB-EC"/>
</dbReference>
<dbReference type="Gene3D" id="3.40.50.620">
    <property type="entry name" value="HUPs"/>
    <property type="match status" value="2"/>
</dbReference>
<dbReference type="InterPro" id="IPR023586">
    <property type="entry name" value="Ile-tRNA-ligase_type2"/>
</dbReference>
<dbReference type="GeneID" id="94336114"/>
<evidence type="ECO:0000256" key="8">
    <source>
        <dbReference type="ARBA" id="ARBA00032665"/>
    </source>
</evidence>
<evidence type="ECO:0000256" key="7">
    <source>
        <dbReference type="ARBA" id="ARBA00023146"/>
    </source>
</evidence>
<evidence type="ECO:0000313" key="14">
    <source>
        <dbReference type="Proteomes" id="UP001214638"/>
    </source>
</evidence>
<keyword evidence="7 10" id="KW-0030">Aminoacyl-tRNA synthetase</keyword>
<dbReference type="InterPro" id="IPR014729">
    <property type="entry name" value="Rossmann-like_a/b/a_fold"/>
</dbReference>
<evidence type="ECO:0000256" key="4">
    <source>
        <dbReference type="ARBA" id="ARBA00022741"/>
    </source>
</evidence>